<keyword evidence="3" id="KW-1185">Reference proteome</keyword>
<dbReference type="PANTHER" id="PTHR47481">
    <property type="match status" value="1"/>
</dbReference>
<sequence>MSTPRTVASSESGDDVLNPTNSVVASSTTSLMSNPKYLVWIRHLSSLTAPILARVINCTTFAQVWQTLANMHMAQTQASLLKMQLQTTKKGKLSMADYIQKMRTISDNLSVSLTPASDTELVSHILSGLNPDYDSLIDSVYVGGSSISLEELTNLLLNHEARMIQRLEIDISINIAARSGFNHSHK</sequence>
<reference evidence="2 3" key="1">
    <citation type="submission" date="2024-01" db="EMBL/GenBank/DDBJ databases">
        <title>The complete chloroplast genome sequence of Lithospermum erythrorhizon: insights into the phylogenetic relationship among Boraginaceae species and the maternal lineages of purple gromwells.</title>
        <authorList>
            <person name="Okada T."/>
            <person name="Watanabe K."/>
        </authorList>
    </citation>
    <scope>NUCLEOTIDE SEQUENCE [LARGE SCALE GENOMIC DNA]</scope>
</reference>
<evidence type="ECO:0000313" key="3">
    <source>
        <dbReference type="Proteomes" id="UP001454036"/>
    </source>
</evidence>
<feature type="region of interest" description="Disordered" evidence="1">
    <location>
        <begin position="1"/>
        <end position="20"/>
    </location>
</feature>
<dbReference type="Proteomes" id="UP001454036">
    <property type="component" value="Unassembled WGS sequence"/>
</dbReference>
<name>A0AAV3PH97_LITER</name>
<dbReference type="PANTHER" id="PTHR47481:SF22">
    <property type="entry name" value="RETROTRANSPOSON GAG DOMAIN-CONTAINING PROTEIN"/>
    <property type="match status" value="1"/>
</dbReference>
<accession>A0AAV3PH97</accession>
<evidence type="ECO:0000256" key="1">
    <source>
        <dbReference type="SAM" id="MobiDB-lite"/>
    </source>
</evidence>
<comment type="caution">
    <text evidence="2">The sequence shown here is derived from an EMBL/GenBank/DDBJ whole genome shotgun (WGS) entry which is preliminary data.</text>
</comment>
<feature type="compositionally biased region" description="Polar residues" evidence="1">
    <location>
        <begin position="1"/>
        <end position="11"/>
    </location>
</feature>
<organism evidence="2 3">
    <name type="scientific">Lithospermum erythrorhizon</name>
    <name type="common">Purple gromwell</name>
    <name type="synonym">Lithospermum officinale var. erythrorhizon</name>
    <dbReference type="NCBI Taxonomy" id="34254"/>
    <lineage>
        <taxon>Eukaryota</taxon>
        <taxon>Viridiplantae</taxon>
        <taxon>Streptophyta</taxon>
        <taxon>Embryophyta</taxon>
        <taxon>Tracheophyta</taxon>
        <taxon>Spermatophyta</taxon>
        <taxon>Magnoliopsida</taxon>
        <taxon>eudicotyledons</taxon>
        <taxon>Gunneridae</taxon>
        <taxon>Pentapetalae</taxon>
        <taxon>asterids</taxon>
        <taxon>lamiids</taxon>
        <taxon>Boraginales</taxon>
        <taxon>Boraginaceae</taxon>
        <taxon>Boraginoideae</taxon>
        <taxon>Lithospermeae</taxon>
        <taxon>Lithospermum</taxon>
    </lineage>
</organism>
<dbReference type="AlphaFoldDB" id="A0AAV3PH97"/>
<proteinExistence type="predicted"/>
<gene>
    <name evidence="2" type="ORF">LIER_09891</name>
</gene>
<protein>
    <recommendedName>
        <fullName evidence="4">Retrovirus-related Pol polyprotein from transposon RE1</fullName>
    </recommendedName>
</protein>
<dbReference type="EMBL" id="BAABME010001715">
    <property type="protein sequence ID" value="GAA0151099.1"/>
    <property type="molecule type" value="Genomic_DNA"/>
</dbReference>
<evidence type="ECO:0000313" key="2">
    <source>
        <dbReference type="EMBL" id="GAA0151099.1"/>
    </source>
</evidence>
<dbReference type="Pfam" id="PF14223">
    <property type="entry name" value="Retrotran_gag_2"/>
    <property type="match status" value="1"/>
</dbReference>
<evidence type="ECO:0008006" key="4">
    <source>
        <dbReference type="Google" id="ProtNLM"/>
    </source>
</evidence>